<sequence>MQVKVSVRHGQLDDATQADIRDKAEKLLHFFERVSQIEVTVDLRGLQKKVEILLNAEHKHDFVAQAEAEEVLPAVLVAVEKMKHQINHYKEKIQDHRRAPSHGGPDNIRR</sequence>
<protein>
    <submittedName>
        <fullName evidence="2">RNA polymerase subunit sigma-54</fullName>
    </submittedName>
</protein>
<dbReference type="EMBL" id="CP042425">
    <property type="protein sequence ID" value="QEL14881.1"/>
    <property type="molecule type" value="Genomic_DNA"/>
</dbReference>
<evidence type="ECO:0000256" key="1">
    <source>
        <dbReference type="SAM" id="MobiDB-lite"/>
    </source>
</evidence>
<feature type="compositionally biased region" description="Basic and acidic residues" evidence="1">
    <location>
        <begin position="89"/>
        <end position="98"/>
    </location>
</feature>
<dbReference type="Gene3D" id="3.30.160.100">
    <property type="entry name" value="Ribosome hibernation promotion factor-like"/>
    <property type="match status" value="1"/>
</dbReference>
<dbReference type="Pfam" id="PF02482">
    <property type="entry name" value="Ribosomal_S30AE"/>
    <property type="match status" value="1"/>
</dbReference>
<dbReference type="SUPFAM" id="SSF69754">
    <property type="entry name" value="Ribosome binding protein Y (YfiA homologue)"/>
    <property type="match status" value="1"/>
</dbReference>
<organism evidence="2 3">
    <name type="scientific">Limnoglobus roseus</name>
    <dbReference type="NCBI Taxonomy" id="2598579"/>
    <lineage>
        <taxon>Bacteria</taxon>
        <taxon>Pseudomonadati</taxon>
        <taxon>Planctomycetota</taxon>
        <taxon>Planctomycetia</taxon>
        <taxon>Gemmatales</taxon>
        <taxon>Gemmataceae</taxon>
        <taxon>Limnoglobus</taxon>
    </lineage>
</organism>
<dbReference type="KEGG" id="lrs:PX52LOC_01781"/>
<proteinExistence type="predicted"/>
<dbReference type="InterPro" id="IPR003489">
    <property type="entry name" value="RHF/RaiA"/>
</dbReference>
<accession>A0A5C1A6R9</accession>
<dbReference type="AlphaFoldDB" id="A0A5C1A6R9"/>
<feature type="region of interest" description="Disordered" evidence="1">
    <location>
        <begin position="89"/>
        <end position="110"/>
    </location>
</feature>
<dbReference type="Proteomes" id="UP000324974">
    <property type="component" value="Chromosome"/>
</dbReference>
<name>A0A5C1A6R9_9BACT</name>
<evidence type="ECO:0000313" key="3">
    <source>
        <dbReference type="Proteomes" id="UP000324974"/>
    </source>
</evidence>
<dbReference type="RefSeq" id="WP_168218873.1">
    <property type="nucleotide sequence ID" value="NZ_CP042425.1"/>
</dbReference>
<gene>
    <name evidence="2" type="ORF">PX52LOC_01781</name>
</gene>
<dbReference type="InterPro" id="IPR036567">
    <property type="entry name" value="RHF-like"/>
</dbReference>
<evidence type="ECO:0000313" key="2">
    <source>
        <dbReference type="EMBL" id="QEL14881.1"/>
    </source>
</evidence>
<keyword evidence="3" id="KW-1185">Reference proteome</keyword>
<reference evidence="3" key="1">
    <citation type="submission" date="2019-08" db="EMBL/GenBank/DDBJ databases">
        <title>Limnoglobus roseus gen. nov., sp. nov., a novel freshwater planctomycete with a giant genome from the family Gemmataceae.</title>
        <authorList>
            <person name="Kulichevskaya I.S."/>
            <person name="Naumoff D.G."/>
            <person name="Miroshnikov K."/>
            <person name="Ivanova A."/>
            <person name="Philippov D.A."/>
            <person name="Hakobyan A."/>
            <person name="Rijpstra I.C."/>
            <person name="Sinninghe Damste J.S."/>
            <person name="Liesack W."/>
            <person name="Dedysh S.N."/>
        </authorList>
    </citation>
    <scope>NUCLEOTIDE SEQUENCE [LARGE SCALE GENOMIC DNA]</scope>
    <source>
        <strain evidence="3">PX52</strain>
    </source>
</reference>